<dbReference type="Pfam" id="PF07282">
    <property type="entry name" value="Cas12f1-like_TNB"/>
    <property type="match status" value="1"/>
</dbReference>
<dbReference type="Proteomes" id="UP000176944">
    <property type="component" value="Chromosome"/>
</dbReference>
<gene>
    <name evidence="4" type="ORF">BJP36_08145</name>
</gene>
<proteinExistence type="predicted"/>
<feature type="region of interest" description="Disordered" evidence="2">
    <location>
        <begin position="225"/>
        <end position="258"/>
    </location>
</feature>
<dbReference type="GO" id="GO:0003677">
    <property type="term" value="F:DNA binding"/>
    <property type="evidence" value="ECO:0007669"/>
    <property type="project" value="UniProtKB-KW"/>
</dbReference>
<dbReference type="EMBL" id="CP017708">
    <property type="protein sequence ID" value="AOY84569.2"/>
    <property type="molecule type" value="Genomic_DNA"/>
</dbReference>
<evidence type="ECO:0000259" key="3">
    <source>
        <dbReference type="Pfam" id="PF07282"/>
    </source>
</evidence>
<evidence type="ECO:0000256" key="1">
    <source>
        <dbReference type="ARBA" id="ARBA00023125"/>
    </source>
</evidence>
<organism evidence="4">
    <name type="scientific">Moorena producens (strain JHB)</name>
    <dbReference type="NCBI Taxonomy" id="1454205"/>
    <lineage>
        <taxon>Bacteria</taxon>
        <taxon>Bacillati</taxon>
        <taxon>Cyanobacteriota</taxon>
        <taxon>Cyanophyceae</taxon>
        <taxon>Coleofasciculales</taxon>
        <taxon>Coleofasciculaceae</taxon>
        <taxon>Moorena</taxon>
    </lineage>
</organism>
<reference evidence="4" key="2">
    <citation type="submission" date="2022-10" db="EMBL/GenBank/DDBJ databases">
        <authorList>
            <person name="Ngo T.-E."/>
        </authorList>
    </citation>
    <scope>NUCLEOTIDE SEQUENCE</scope>
    <source>
        <strain evidence="4">JHB</strain>
    </source>
</reference>
<protein>
    <submittedName>
        <fullName evidence="4">Transposase</fullName>
    </submittedName>
</protein>
<dbReference type="InterPro" id="IPR010095">
    <property type="entry name" value="Cas12f1-like_TNB"/>
</dbReference>
<keyword evidence="1" id="KW-0238">DNA-binding</keyword>
<dbReference type="NCBIfam" id="NF040570">
    <property type="entry name" value="guided_TnpB"/>
    <property type="match status" value="1"/>
</dbReference>
<evidence type="ECO:0000256" key="2">
    <source>
        <dbReference type="SAM" id="MobiDB-lite"/>
    </source>
</evidence>
<dbReference type="AlphaFoldDB" id="A0A1D9GAA3"/>
<feature type="compositionally biased region" description="Basic residues" evidence="2">
    <location>
        <begin position="229"/>
        <end position="252"/>
    </location>
</feature>
<feature type="region of interest" description="Disordered" evidence="2">
    <location>
        <begin position="432"/>
        <end position="467"/>
    </location>
</feature>
<feature type="domain" description="Cas12f1-like TNB" evidence="3">
    <location>
        <begin position="337"/>
        <end position="404"/>
    </location>
</feature>
<accession>A0A1D9GAA3</accession>
<name>A0A1D9GAA3_MOOP1</name>
<reference evidence="4" key="1">
    <citation type="journal article" date="2017" name="Proc. Natl. Acad. Sci. U.S.A.">
        <title>Comparative genomics uncovers the prolific and distinctive metabolic potential of the cyanobacterial genus Moorea.</title>
        <authorList>
            <person name="Leao T."/>
            <person name="Castelao G."/>
            <person name="Korobeynikov A."/>
            <person name="Monroe E.A."/>
            <person name="Podell S."/>
            <person name="Glukhov E."/>
            <person name="Allen E.E."/>
            <person name="Gerwick W.H."/>
            <person name="Gerwick L."/>
        </authorList>
    </citation>
    <scope>NUCLEOTIDE SEQUENCE</scope>
    <source>
        <strain evidence="4">JHB</strain>
    </source>
</reference>
<evidence type="ECO:0000313" key="4">
    <source>
        <dbReference type="EMBL" id="AOY84569.2"/>
    </source>
</evidence>
<sequence length="467" mass="53583">MTLRQTFRLYPTESQKTKLFYARSLHQLLYNACLAHRRYEWKVNRKSVDYLEQQNILPAYKECWPEYKGLYSTSLQATVKRVDLAYNSFLKGLRKFPRFKSIRDYSGWTYPSTSGWKANSNGKHGILVLNDLKIQIKMRGKAKHWGKPSTLTVVYKPRLNQWFASITVKVDVPEPKYGSESDLSYESVVAYDLGTETAITTFDGSEFNEIENQRFTRTLEPLLKAAGKDKRRKRAPNRKQRVKPSSRWKKANRRESQIKRKIGNQRKDWQHVLMQSLMGETPKTALHRKVTSDLASRYDIGVTEKLNTKGMTRKAKKESKRKKQKAGLNKSILDVGFGSLNKMLSYKIKLKGGIVLQLPTKQLKPSQRCPKCGKVHKDWANLSNRYHVCDECGFRLSRDKTSSMVMYNAALGNQPGYGNDLDKRGFSSSTLKASKYTGSMKQLGKMKRQKSRSSDGSAETPSRARAG</sequence>